<evidence type="ECO:0000256" key="6">
    <source>
        <dbReference type="ARBA" id="ARBA00023008"/>
    </source>
</evidence>
<dbReference type="InterPro" id="IPR012745">
    <property type="entry name" value="Pseudoazurin"/>
</dbReference>
<dbReference type="GO" id="GO:0009055">
    <property type="term" value="F:electron transfer activity"/>
    <property type="evidence" value="ECO:0007669"/>
    <property type="project" value="InterPro"/>
</dbReference>
<evidence type="ECO:0000256" key="4">
    <source>
        <dbReference type="ARBA" id="ARBA00022764"/>
    </source>
</evidence>
<dbReference type="InterPro" id="IPR008972">
    <property type="entry name" value="Cupredoxin"/>
</dbReference>
<feature type="signal peptide" evidence="9">
    <location>
        <begin position="1"/>
        <end position="23"/>
    </location>
</feature>
<accession>A0A679IWE6</accession>
<feature type="binding site" evidence="8">
    <location>
        <position position="101"/>
    </location>
    <ligand>
        <name>Cu cation</name>
        <dbReference type="ChEBI" id="CHEBI:23378"/>
    </ligand>
</feature>
<reference evidence="11" key="1">
    <citation type="submission" date="2019-12" db="EMBL/GenBank/DDBJ databases">
        <authorList>
            <person name="Cremers G."/>
        </authorList>
    </citation>
    <scope>NUCLEOTIDE SEQUENCE</scope>
    <source>
        <strain evidence="11">Mbul1</strain>
    </source>
</reference>
<dbReference type="SUPFAM" id="SSF49503">
    <property type="entry name" value="Cupredoxins"/>
    <property type="match status" value="1"/>
</dbReference>
<evidence type="ECO:0000256" key="8">
    <source>
        <dbReference type="PIRSR" id="PIRSR602386-1"/>
    </source>
</evidence>
<evidence type="ECO:0000259" key="10">
    <source>
        <dbReference type="Pfam" id="PF00127"/>
    </source>
</evidence>
<feature type="domain" description="Blue (type 1) copper" evidence="10">
    <location>
        <begin position="31"/>
        <end position="115"/>
    </location>
</feature>
<dbReference type="Gene3D" id="2.60.40.420">
    <property type="entry name" value="Cupredoxins - blue copper proteins"/>
    <property type="match status" value="1"/>
</dbReference>
<dbReference type="Pfam" id="PF00127">
    <property type="entry name" value="Copper-bind"/>
    <property type="match status" value="1"/>
</dbReference>
<dbReference type="NCBIfam" id="TIGR02375">
    <property type="entry name" value="pseudoazurin"/>
    <property type="match status" value="1"/>
</dbReference>
<sequence length="146" mass="15330">MKKLGTLVGTLALCIATGPAAFAAEIAVKTLNSGPGGLMVFDPAFVKLAPGDSIKFVPQDKGHNAELIKGMAPEGAETFKTVLGKEEVVKFDKPGVYGIKCSPHYLMGMIAVVVVGDKPENLEAAKAVTHNKLAAKRFEPLLAQVQ</sequence>
<feature type="binding site" evidence="8">
    <location>
        <position position="104"/>
    </location>
    <ligand>
        <name>Cu cation</name>
        <dbReference type="ChEBI" id="CHEBI:23378"/>
    </ligand>
</feature>
<dbReference type="GO" id="GO:0042597">
    <property type="term" value="C:periplasmic space"/>
    <property type="evidence" value="ECO:0007669"/>
    <property type="project" value="UniProtKB-SubCell"/>
</dbReference>
<keyword evidence="9" id="KW-0732">Signal</keyword>
<evidence type="ECO:0000256" key="9">
    <source>
        <dbReference type="SAM" id="SignalP"/>
    </source>
</evidence>
<evidence type="ECO:0000256" key="5">
    <source>
        <dbReference type="ARBA" id="ARBA00022982"/>
    </source>
</evidence>
<dbReference type="GO" id="GO:0005507">
    <property type="term" value="F:copper ion binding"/>
    <property type="evidence" value="ECO:0007669"/>
    <property type="project" value="UniProtKB-UniRule"/>
</dbReference>
<name>A0A679IWE6_9HYPH</name>
<keyword evidence="3 8" id="KW-0479">Metal-binding</keyword>
<evidence type="ECO:0000256" key="2">
    <source>
        <dbReference type="ARBA" id="ARBA00022448"/>
    </source>
</evidence>
<organism evidence="11">
    <name type="scientific">Methylobacterium bullatum</name>
    <dbReference type="NCBI Taxonomy" id="570505"/>
    <lineage>
        <taxon>Bacteria</taxon>
        <taxon>Pseudomonadati</taxon>
        <taxon>Pseudomonadota</taxon>
        <taxon>Alphaproteobacteria</taxon>
        <taxon>Hyphomicrobiales</taxon>
        <taxon>Methylobacteriaceae</taxon>
        <taxon>Methylobacterium</taxon>
    </lineage>
</organism>
<feature type="binding site" evidence="8">
    <location>
        <position position="109"/>
    </location>
    <ligand>
        <name>Cu cation</name>
        <dbReference type="ChEBI" id="CHEBI:23378"/>
    </ligand>
</feature>
<evidence type="ECO:0000256" key="1">
    <source>
        <dbReference type="ARBA" id="ARBA00004418"/>
    </source>
</evidence>
<protein>
    <recommendedName>
        <fullName evidence="7">Pseudoazurin</fullName>
    </recommendedName>
</protein>
<dbReference type="InterPro" id="IPR000923">
    <property type="entry name" value="BlueCu_1"/>
</dbReference>
<comment type="subcellular location">
    <subcellularLocation>
        <location evidence="1">Periplasm</location>
    </subcellularLocation>
</comment>
<dbReference type="EMBL" id="LR743504">
    <property type="protein sequence ID" value="CAA2103276.1"/>
    <property type="molecule type" value="Genomic_DNA"/>
</dbReference>
<dbReference type="InterPro" id="IPR002386">
    <property type="entry name" value="Amicyanin/Pseudoazurin"/>
</dbReference>
<keyword evidence="6 8" id="KW-0186">Copper</keyword>
<dbReference type="InterPro" id="IPR001235">
    <property type="entry name" value="Copper_blue_Plastocyanin"/>
</dbReference>
<dbReference type="PRINTS" id="PR00156">
    <property type="entry name" value="COPPERBLUE"/>
</dbReference>
<keyword evidence="2" id="KW-0813">Transport</keyword>
<gene>
    <name evidence="11" type="ORF">MBUL_02111</name>
</gene>
<keyword evidence="5" id="KW-0249">Electron transport</keyword>
<evidence type="ECO:0000256" key="3">
    <source>
        <dbReference type="ARBA" id="ARBA00022723"/>
    </source>
</evidence>
<dbReference type="CDD" id="cd04218">
    <property type="entry name" value="Pseudoazurin"/>
    <property type="match status" value="1"/>
</dbReference>
<feature type="chain" id="PRO_5025386535" description="Pseudoazurin" evidence="9">
    <location>
        <begin position="24"/>
        <end position="146"/>
    </location>
</feature>
<proteinExistence type="predicted"/>
<dbReference type="AlphaFoldDB" id="A0A679IWE6"/>
<feature type="binding site" evidence="8">
    <location>
        <position position="63"/>
    </location>
    <ligand>
        <name>Cu cation</name>
        <dbReference type="ChEBI" id="CHEBI:23378"/>
    </ligand>
</feature>
<dbReference type="PRINTS" id="PR00155">
    <property type="entry name" value="AMICYANIN"/>
</dbReference>
<evidence type="ECO:0000256" key="7">
    <source>
        <dbReference type="NCBIfam" id="TIGR02375"/>
    </source>
</evidence>
<comment type="cofactor">
    <cofactor evidence="8">
        <name>Cu cation</name>
        <dbReference type="ChEBI" id="CHEBI:23378"/>
    </cofactor>
    <text evidence="8">Binds 1 copper ion per subunit.</text>
</comment>
<keyword evidence="4" id="KW-0574">Periplasm</keyword>
<evidence type="ECO:0000313" key="11">
    <source>
        <dbReference type="EMBL" id="CAA2103276.1"/>
    </source>
</evidence>